<feature type="compositionally biased region" description="Low complexity" evidence="1">
    <location>
        <begin position="1290"/>
        <end position="1312"/>
    </location>
</feature>
<feature type="compositionally biased region" description="Basic and acidic residues" evidence="1">
    <location>
        <begin position="729"/>
        <end position="751"/>
    </location>
</feature>
<feature type="compositionally biased region" description="Polar residues" evidence="1">
    <location>
        <begin position="975"/>
        <end position="988"/>
    </location>
</feature>
<dbReference type="InterPro" id="IPR052098">
    <property type="entry name" value="Presynaptic_Scaffold_Bsn/Pclo"/>
</dbReference>
<dbReference type="GO" id="GO:0030424">
    <property type="term" value="C:axon"/>
    <property type="evidence" value="ECO:0007669"/>
    <property type="project" value="TreeGrafter"/>
</dbReference>
<feature type="compositionally biased region" description="Low complexity" evidence="1">
    <location>
        <begin position="2364"/>
        <end position="2373"/>
    </location>
</feature>
<comment type="caution">
    <text evidence="2">The sequence shown here is derived from an EMBL/GenBank/DDBJ whole genome shotgun (WGS) entry which is preliminary data.</text>
</comment>
<feature type="region of interest" description="Disordered" evidence="1">
    <location>
        <begin position="1625"/>
        <end position="1736"/>
    </location>
</feature>
<feature type="region of interest" description="Disordered" evidence="1">
    <location>
        <begin position="566"/>
        <end position="699"/>
    </location>
</feature>
<feature type="compositionally biased region" description="Acidic residues" evidence="1">
    <location>
        <begin position="2139"/>
        <end position="2148"/>
    </location>
</feature>
<gene>
    <name evidence="2" type="ORF">F7725_022795</name>
</gene>
<feature type="compositionally biased region" description="Polar residues" evidence="1">
    <location>
        <begin position="566"/>
        <end position="582"/>
    </location>
</feature>
<feature type="region of interest" description="Disordered" evidence="1">
    <location>
        <begin position="1793"/>
        <end position="1821"/>
    </location>
</feature>
<dbReference type="GO" id="GO:0098982">
    <property type="term" value="C:GABA-ergic synapse"/>
    <property type="evidence" value="ECO:0007669"/>
    <property type="project" value="TreeGrafter"/>
</dbReference>
<feature type="compositionally biased region" description="Basic and acidic residues" evidence="1">
    <location>
        <begin position="413"/>
        <end position="429"/>
    </location>
</feature>
<feature type="region of interest" description="Disordered" evidence="1">
    <location>
        <begin position="328"/>
        <end position="376"/>
    </location>
</feature>
<feature type="compositionally biased region" description="Polar residues" evidence="1">
    <location>
        <begin position="658"/>
        <end position="668"/>
    </location>
</feature>
<evidence type="ECO:0000256" key="1">
    <source>
        <dbReference type="SAM" id="MobiDB-lite"/>
    </source>
</evidence>
<feature type="compositionally biased region" description="Polar residues" evidence="1">
    <location>
        <begin position="274"/>
        <end position="284"/>
    </location>
</feature>
<feature type="compositionally biased region" description="Polar residues" evidence="1">
    <location>
        <begin position="253"/>
        <end position="267"/>
    </location>
</feature>
<feature type="region of interest" description="Disordered" evidence="1">
    <location>
        <begin position="1494"/>
        <end position="1550"/>
    </location>
</feature>
<name>A0A7J5YZ44_DISMA</name>
<feature type="compositionally biased region" description="Basic and acidic residues" evidence="1">
    <location>
        <begin position="200"/>
        <end position="216"/>
    </location>
</feature>
<feature type="compositionally biased region" description="Polar residues" evidence="1">
    <location>
        <begin position="2215"/>
        <end position="2233"/>
    </location>
</feature>
<feature type="region of interest" description="Disordered" evidence="1">
    <location>
        <begin position="785"/>
        <end position="897"/>
    </location>
</feature>
<feature type="compositionally biased region" description="Basic and acidic residues" evidence="1">
    <location>
        <begin position="1675"/>
        <end position="1688"/>
    </location>
</feature>
<feature type="compositionally biased region" description="Pro residues" evidence="1">
    <location>
        <begin position="1385"/>
        <end position="1400"/>
    </location>
</feature>
<feature type="compositionally biased region" description="Polar residues" evidence="1">
    <location>
        <begin position="91"/>
        <end position="112"/>
    </location>
</feature>
<dbReference type="OrthoDB" id="8958885at2759"/>
<feature type="region of interest" description="Disordered" evidence="1">
    <location>
        <begin position="2196"/>
        <end position="2385"/>
    </location>
</feature>
<feature type="compositionally biased region" description="Pro residues" evidence="1">
    <location>
        <begin position="1189"/>
        <end position="1199"/>
    </location>
</feature>
<dbReference type="Proteomes" id="UP000518266">
    <property type="component" value="Unassembled WGS sequence"/>
</dbReference>
<organism evidence="2 3">
    <name type="scientific">Dissostichus mawsoni</name>
    <name type="common">Antarctic cod</name>
    <dbReference type="NCBI Taxonomy" id="36200"/>
    <lineage>
        <taxon>Eukaryota</taxon>
        <taxon>Metazoa</taxon>
        <taxon>Chordata</taxon>
        <taxon>Craniata</taxon>
        <taxon>Vertebrata</taxon>
        <taxon>Euteleostomi</taxon>
        <taxon>Actinopterygii</taxon>
        <taxon>Neopterygii</taxon>
        <taxon>Teleostei</taxon>
        <taxon>Neoteleostei</taxon>
        <taxon>Acanthomorphata</taxon>
        <taxon>Eupercaria</taxon>
        <taxon>Perciformes</taxon>
        <taxon>Notothenioidei</taxon>
        <taxon>Nototheniidae</taxon>
        <taxon>Dissostichus</taxon>
    </lineage>
</organism>
<feature type="compositionally biased region" description="Basic and acidic residues" evidence="1">
    <location>
        <begin position="2085"/>
        <end position="2097"/>
    </location>
</feature>
<feature type="region of interest" description="Disordered" evidence="1">
    <location>
        <begin position="1"/>
        <end position="143"/>
    </location>
</feature>
<feature type="compositionally biased region" description="Low complexity" evidence="1">
    <location>
        <begin position="1259"/>
        <end position="1276"/>
    </location>
</feature>
<feature type="region of interest" description="Disordered" evidence="1">
    <location>
        <begin position="1571"/>
        <end position="1610"/>
    </location>
</feature>
<dbReference type="PANTHER" id="PTHR14113">
    <property type="entry name" value="PICCOLO/BASSOON"/>
    <property type="match status" value="1"/>
</dbReference>
<feature type="compositionally biased region" description="Basic and acidic residues" evidence="1">
    <location>
        <begin position="2159"/>
        <end position="2176"/>
    </location>
</feature>
<dbReference type="GO" id="GO:0035418">
    <property type="term" value="P:protein localization to synapse"/>
    <property type="evidence" value="ECO:0007669"/>
    <property type="project" value="TreeGrafter"/>
</dbReference>
<feature type="region of interest" description="Disordered" evidence="1">
    <location>
        <begin position="1118"/>
        <end position="1170"/>
    </location>
</feature>
<dbReference type="GO" id="GO:0098978">
    <property type="term" value="C:glutamatergic synapse"/>
    <property type="evidence" value="ECO:0007669"/>
    <property type="project" value="TreeGrafter"/>
</dbReference>
<dbReference type="GO" id="GO:1904071">
    <property type="term" value="P:presynaptic active zone assembly"/>
    <property type="evidence" value="ECO:0007669"/>
    <property type="project" value="TreeGrafter"/>
</dbReference>
<feature type="compositionally biased region" description="Basic and acidic residues" evidence="1">
    <location>
        <begin position="1538"/>
        <end position="1550"/>
    </location>
</feature>
<feature type="region of interest" description="Disordered" evidence="1">
    <location>
        <begin position="181"/>
        <end position="315"/>
    </location>
</feature>
<feature type="compositionally biased region" description="Basic and acidic residues" evidence="1">
    <location>
        <begin position="57"/>
        <end position="68"/>
    </location>
</feature>
<feature type="compositionally biased region" description="Polar residues" evidence="1">
    <location>
        <begin position="860"/>
        <end position="870"/>
    </location>
</feature>
<feature type="compositionally biased region" description="Polar residues" evidence="1">
    <location>
        <begin position="430"/>
        <end position="439"/>
    </location>
</feature>
<feature type="compositionally biased region" description="Polar residues" evidence="1">
    <location>
        <begin position="1032"/>
        <end position="1041"/>
    </location>
</feature>
<feature type="compositionally biased region" description="Pro residues" evidence="1">
    <location>
        <begin position="1361"/>
        <end position="1374"/>
    </location>
</feature>
<feature type="compositionally biased region" description="Polar residues" evidence="1">
    <location>
        <begin position="1206"/>
        <end position="1217"/>
    </location>
</feature>
<dbReference type="EMBL" id="JAAKFY010000007">
    <property type="protein sequence ID" value="KAF3854740.1"/>
    <property type="molecule type" value="Genomic_DNA"/>
</dbReference>
<dbReference type="GO" id="GO:0098882">
    <property type="term" value="F:structural constituent of presynaptic active zone"/>
    <property type="evidence" value="ECO:0007669"/>
    <property type="project" value="TreeGrafter"/>
</dbReference>
<reference evidence="2 3" key="1">
    <citation type="submission" date="2020-03" db="EMBL/GenBank/DDBJ databases">
        <title>Dissostichus mawsoni Genome sequencing and assembly.</title>
        <authorList>
            <person name="Park H."/>
        </authorList>
    </citation>
    <scope>NUCLEOTIDE SEQUENCE [LARGE SCALE GENOMIC DNA]</scope>
    <source>
        <strain evidence="2">DM0001</strain>
        <tissue evidence="2">Muscle</tissue>
    </source>
</reference>
<feature type="compositionally biased region" description="Polar residues" evidence="1">
    <location>
        <begin position="2070"/>
        <end position="2084"/>
    </location>
</feature>
<feature type="region of interest" description="Disordered" evidence="1">
    <location>
        <begin position="1184"/>
        <end position="1467"/>
    </location>
</feature>
<feature type="compositionally biased region" description="Basic and acidic residues" evidence="1">
    <location>
        <begin position="958"/>
        <end position="974"/>
    </location>
</feature>
<accession>A0A7J5YZ44</accession>
<protein>
    <submittedName>
        <fullName evidence="2">Uncharacterized protein</fullName>
    </submittedName>
</protein>
<feature type="region of interest" description="Disordered" evidence="1">
    <location>
        <begin position="2453"/>
        <end position="2490"/>
    </location>
</feature>
<sequence>MKRAVEASEPPPAMKSQADPKVPSPAAVSPQRKQSTPSVKPGKPEAGTAPLKQASQEPDHKTPEERQKTRPNKPPDQASQPGGKQLDVSKPGTNNQTERKQSNAAAATQQESGGFFGFGGGKTQPEATKPAESGTGKMFGFGSSIFSSASTLITSAVQDTPKTTPPLKEWLCLTCQTQRAVGATHPKGVSSVKSQIPAKQKKDLISSAEPEKKDVTQSKPSVTPQPTRTEAANKQEDQKQPSPVPSPKRMQEPQKTPGPNKSPAQARQSERKQSNAAAATQQESGGFFGFGGGKTQPDAAKPAESGTGKMFGFGSSIFSSASTLISSAVQDQPKTTPPVSPKMSAAKEIRSPAAQKKEQQTKPEQPQETKTPPSVQAKAKEWLCLTCQTQRAVGATQLPGVASVKSQIPAKPQKKDIISPAEPEKKDSTQKNFPLTPQPATVEAASKPEEKKQPSPVPPQKHPEEPQKTPGPNKSPDQTSKLNVNKVMLQQQHGESQQASLVLVVIKLNLRLQSQQSQALGKCLALFCIYFDYLSCSGPAQDYSTSFSQDVKEWLCLTCQTQRAVGATQPQGANPVNSQIPATPQKKDIISPAEPKKDSTQKKPSETAKPATTETANKPKDHKQPSPVPSPKRTQEPQKTPGPNKSPQQTRQTERKQSISTAATQQESGGFFGFGGGKAQPDAAKPAESGTGKMFGFGSSIFSSASTLITSAVQDTPKTTPPVSPKMSAAKETKSPAAQKKEQQTKPEQPQETKTPPSVKEWLCLTCQTQRAELLLSSLRYLQHPKRKTSSAQLNLKGKIQLLKKPSETAQPTTAETANKPEDQKQPSPVPSPKRTQEPQKTPGPNKSPQQTRQGERKQSISTAATQQESGGFFGFGGGKAQPDATKPAESGTGKMFGFGSSIFSSASTLITSAVQDQPKTTPPLKEWLCLTCQTQRAVGATHPKGVSSVKSQIPAKQKKDLISSAEPEKKDVTQSKPSVTPQPTRTESANKQEDQKQPSPVPSPKRMQEPQKTPGPNKSPAQTRQSERKQSNAAAATQQELGGFFGFGGGKTQPEATKPAESGTGKMFGFGSSIFSSASTLITSAVQDQPKTTPPIEWLCLTCQMQRAITAAESVDPPLMKPQASPNKAPSPVAAQKDVTANTKKDTISSVKAEVQDQNKTDSPTPGEKEWLCLNCQMQRALGASEPPGLPMIKPKPSPSKEVPVTTQKKATPMSTSEEDMHKRAAPTDELVNVSTTKDTEAPDLGVVTKKVSPAAVSLPDKTSLSSTTTTDVSPGLQKPSEETSKGHPSTPQQQPPTSDTPTSISTSPLTVPGEGKLPPQQTQKAVTSPAISTTPPPILEQSHAALPQTVTSSATSVHPPAPEAGKPPPQQPPKNLTSIDTSAPPPDQVAGKPPPQQPPKTLTSIATSAPPPDQVARKPSEQHPPKVGTSPAKSAPPPVEPAKQASGGFFGFGGPKTQPTATKSAESVSGKMFGFGSSFLNSASTLMTSAVQDEPKMTPPTPRKMSTTAHVSPRTTPPASPRTLPAKNTEALPQTLEKKAEKQQQKKDLSTVKEWLCLNCQMQRALGASEPTGHPVLKPQPSPTKVSIPPGSELKDIPTLVQRENSKEEVIQAVPKREVMSTIEAPVPIETPRRDSVQKTQVLSGTEKGQRQEVAGQQPSVGKPPHVLLSKTTKQEVKADLLKQEVGKPPQQPVKSVTPPAKATPPPAQPAKQESGGFFGFGGPKTQPAAAKPAESVTGKMFGFGSSIFSSASTLITTPPSPRRMSTTVSPKITPPKEWLCLNCQTQRALSGQLGDSGKRPQLSPVPATKPEPTTPPIKAVPIVSTKKAQMEPTSVKLETMAKAASAEIKTEIARIPTIATVSPVTADKQPLAASTAEAIIPTMASVQKTTEKVTVVVPTTNVPKTVTVENKEEAVKVEFIETKDSKAKDSKPDIPKAKAVAGEAEASSFPVIEATAVSTSSISAEVAMAEVVPEMEKVAELSAHGKIIKEVQADDHIELTDLPTSLQQVEVQPKSQERQLVLEEKPTDSKEIADKLVDNIIDIPSTPETQQISTETVVIKEFKDNQVASETSTNDINTDTATPEKEEVKAERRRLSVKPMFESSDSELTPSPKVQRKKLAVTNLSSSSEDIKTESADYDSMDDEEFIRRQILGMGDEEKRSLSEDEKENNLADEKAILEVVLGDASVTGLSLYRKSSTENEESSARKKALQKTDTAATQYSPERIPSSTFKKALPVMKQRQSPDEEVESITESLSKGSSSVQVSSFTPGSSPTSASSLEEDSDSSPSHRKVSGDKHHRKGKHRQSTQPLPTIEDSSEDEKIKSVGKSRKDKPMAHFHLQLLPPATENLRQVIVTDDTSRTSGSEYSASLESESEAKRAVQRGRKPSITVIPYTPSDPSIENYYVTKSFKSAEEAYEEIFQKTEAIPGESPPDIEPLYGGMAIEDYLYESLVEEPENKMGESQEEEVNQETSSNVSKNSDLQRRFMRR</sequence>
<feature type="region of interest" description="Disordered" evidence="1">
    <location>
        <begin position="712"/>
        <end position="760"/>
    </location>
</feature>
<feature type="compositionally biased region" description="Polar residues" evidence="1">
    <location>
        <begin position="637"/>
        <end position="651"/>
    </location>
</feature>
<evidence type="ECO:0000313" key="2">
    <source>
        <dbReference type="EMBL" id="KAF3854740.1"/>
    </source>
</evidence>
<feature type="compositionally biased region" description="Polar residues" evidence="1">
    <location>
        <begin position="217"/>
        <end position="230"/>
    </location>
</feature>
<keyword evidence="3" id="KW-1185">Reference proteome</keyword>
<evidence type="ECO:0000313" key="3">
    <source>
        <dbReference type="Proteomes" id="UP000518266"/>
    </source>
</evidence>
<feature type="compositionally biased region" description="Polar residues" evidence="1">
    <location>
        <begin position="470"/>
        <end position="480"/>
    </location>
</feature>
<feature type="compositionally biased region" description="Basic and acidic residues" evidence="1">
    <location>
        <begin position="585"/>
        <end position="606"/>
    </location>
</feature>
<feature type="compositionally biased region" description="Polar residues" evidence="1">
    <location>
        <begin position="839"/>
        <end position="853"/>
    </location>
</feature>
<proteinExistence type="predicted"/>
<dbReference type="GO" id="GO:0048788">
    <property type="term" value="C:cytoskeleton of presynaptic active zone"/>
    <property type="evidence" value="ECO:0007669"/>
    <property type="project" value="TreeGrafter"/>
</dbReference>
<feature type="region of interest" description="Disordered" evidence="1">
    <location>
        <begin position="395"/>
        <end position="480"/>
    </location>
</feature>
<feature type="compositionally biased region" description="Polar residues" evidence="1">
    <location>
        <begin position="808"/>
        <end position="817"/>
    </location>
</feature>
<feature type="compositionally biased region" description="Basic and acidic residues" evidence="1">
    <location>
        <begin position="1417"/>
        <end position="1426"/>
    </location>
</feature>
<feature type="region of interest" description="Disordered" evidence="1">
    <location>
        <begin position="2070"/>
        <end position="2176"/>
    </location>
</feature>
<feature type="compositionally biased region" description="Basic and acidic residues" evidence="1">
    <location>
        <begin position="345"/>
        <end position="367"/>
    </location>
</feature>
<dbReference type="PANTHER" id="PTHR14113:SF6">
    <property type="entry name" value="PROTEIN PICCOLO"/>
    <property type="match status" value="1"/>
</dbReference>
<feature type="region of interest" description="Disordered" evidence="1">
    <location>
        <begin position="939"/>
        <end position="1073"/>
    </location>
</feature>
<feature type="compositionally biased region" description="Polar residues" evidence="1">
    <location>
        <begin position="2471"/>
        <end position="2481"/>
    </location>
</feature>
<feature type="compositionally biased region" description="Low complexity" evidence="1">
    <location>
        <begin position="2256"/>
        <end position="2280"/>
    </location>
</feature>
<feature type="compositionally biased region" description="Polar residues" evidence="1">
    <location>
        <begin position="1011"/>
        <end position="1025"/>
    </location>
</feature>
<feature type="compositionally biased region" description="Basic residues" evidence="1">
    <location>
        <begin position="2290"/>
        <end position="2307"/>
    </location>
</feature>